<proteinExistence type="predicted"/>
<dbReference type="InterPro" id="IPR008969">
    <property type="entry name" value="CarboxyPept-like_regulatory"/>
</dbReference>
<dbReference type="Pfam" id="PF13620">
    <property type="entry name" value="CarboxypepD_reg"/>
    <property type="match status" value="1"/>
</dbReference>
<dbReference type="AlphaFoldDB" id="A0A4Q7ZK25"/>
<feature type="compositionally biased region" description="Gly residues" evidence="1">
    <location>
        <begin position="455"/>
        <end position="464"/>
    </location>
</feature>
<feature type="region of interest" description="Disordered" evidence="1">
    <location>
        <begin position="455"/>
        <end position="661"/>
    </location>
</feature>
<feature type="compositionally biased region" description="Gly residues" evidence="1">
    <location>
        <begin position="618"/>
        <end position="633"/>
    </location>
</feature>
<keyword evidence="4" id="KW-0121">Carboxypeptidase</keyword>
<feature type="compositionally biased region" description="Gly residues" evidence="1">
    <location>
        <begin position="534"/>
        <end position="579"/>
    </location>
</feature>
<keyword evidence="4" id="KW-0645">Protease</keyword>
<accession>A0A4Q7ZK25</accession>
<feature type="chain" id="PRO_5020359181" evidence="3">
    <location>
        <begin position="33"/>
        <end position="661"/>
    </location>
</feature>
<dbReference type="RefSeq" id="WP_165449465.1">
    <property type="nucleotide sequence ID" value="NZ_SHKY01000001.1"/>
</dbReference>
<feature type="compositionally biased region" description="Gly residues" evidence="1">
    <location>
        <begin position="589"/>
        <end position="610"/>
    </location>
</feature>
<keyword evidence="2" id="KW-0812">Transmembrane</keyword>
<feature type="transmembrane region" description="Helical" evidence="2">
    <location>
        <begin position="289"/>
        <end position="310"/>
    </location>
</feature>
<gene>
    <name evidence="4" type="ORF">EV385_2666</name>
</gene>
<keyword evidence="2" id="KW-0472">Membrane</keyword>
<keyword evidence="5" id="KW-1185">Reference proteome</keyword>
<organism evidence="4 5">
    <name type="scientific">Krasilnikovia cinnamomea</name>
    <dbReference type="NCBI Taxonomy" id="349313"/>
    <lineage>
        <taxon>Bacteria</taxon>
        <taxon>Bacillati</taxon>
        <taxon>Actinomycetota</taxon>
        <taxon>Actinomycetes</taxon>
        <taxon>Micromonosporales</taxon>
        <taxon>Micromonosporaceae</taxon>
        <taxon>Krasilnikovia</taxon>
    </lineage>
</organism>
<dbReference type="EMBL" id="SHKY01000001">
    <property type="protein sequence ID" value="RZU50874.1"/>
    <property type="molecule type" value="Genomic_DNA"/>
</dbReference>
<reference evidence="4 5" key="1">
    <citation type="submission" date="2019-02" db="EMBL/GenBank/DDBJ databases">
        <title>Sequencing the genomes of 1000 actinobacteria strains.</title>
        <authorList>
            <person name="Klenk H.-P."/>
        </authorList>
    </citation>
    <scope>NUCLEOTIDE SEQUENCE [LARGE SCALE GENOMIC DNA]</scope>
    <source>
        <strain evidence="4 5">DSM 45162</strain>
    </source>
</reference>
<dbReference type="SUPFAM" id="SSF49464">
    <property type="entry name" value="Carboxypeptidase regulatory domain-like"/>
    <property type="match status" value="1"/>
</dbReference>
<feature type="compositionally biased region" description="Gly residues" evidence="1">
    <location>
        <begin position="486"/>
        <end position="503"/>
    </location>
</feature>
<evidence type="ECO:0000313" key="4">
    <source>
        <dbReference type="EMBL" id="RZU50874.1"/>
    </source>
</evidence>
<protein>
    <submittedName>
        <fullName evidence="4">Carboxypeptidase family protein</fullName>
    </submittedName>
</protein>
<dbReference type="Gene3D" id="2.60.40.1120">
    <property type="entry name" value="Carboxypeptidase-like, regulatory domain"/>
    <property type="match status" value="1"/>
</dbReference>
<evidence type="ECO:0000313" key="5">
    <source>
        <dbReference type="Proteomes" id="UP000292564"/>
    </source>
</evidence>
<evidence type="ECO:0000256" key="3">
    <source>
        <dbReference type="SAM" id="SignalP"/>
    </source>
</evidence>
<sequence length="661" mass="64521">MTTHLRARAVQAGAFLALTGGILVIAPAAAQAAPPTVSIDSLSSTDVPSGGRTTVRYTITNGNNATPGGDATIRVSVTGMGCSGDCSPAAKIEAGQSQSFTAQLTAPPVDPGQTKTVTVQIAASLGSETDNASQTVTVRGADKPKTVRQISGRVKDSDGKALSGATVGLQDSAGHRYSTTSGNDGGYQFTSSDSQPIATGNIIVGAAKSGFKTVTVNVQGEANRAINVPLTLASVAATPTATPSATATASAQPSTNAAVDPPTEPTETPAAGPEPTNAAANQDSGSGSLLFIILGGLLVAAGIGAIVLVLMRRKGNDDDSDGSAASGATPQSPNRYPGGDATRVGAPAGSGANEATMVTAAPSIRDAPTMLQQPVPAADEFPDPYGAPPMPQGSYAGPGGWGSAPAAAGAAGAYGAPAVAAGGYGQYGAAAVPAQASGYDDYGYAAPEHEDGYGGYGAADGYGGAQQQQRYDEPTGMYRPQPAGGYDQGPGYDQGYGDQGGYGAEPEYPPAGRGRPDAGGGAYRSGGYPPAPGGGPDQGGYGAWSGPGGGAPPAGGGYGGAPAAGGGYGPPTAGYGPGEGYAPAPGYGPPAGGGYPDQGGPGHAGQGGGYDARATYGRPGGGYGGPPEQGQGRGGHRDDEGYYEQGGRQGGPPPQQQWHNG</sequence>
<dbReference type="Proteomes" id="UP000292564">
    <property type="component" value="Unassembled WGS sequence"/>
</dbReference>
<keyword evidence="4" id="KW-0378">Hydrolase</keyword>
<dbReference type="GO" id="GO:0004180">
    <property type="term" value="F:carboxypeptidase activity"/>
    <property type="evidence" value="ECO:0007669"/>
    <property type="project" value="UniProtKB-KW"/>
</dbReference>
<evidence type="ECO:0000256" key="2">
    <source>
        <dbReference type="SAM" id="Phobius"/>
    </source>
</evidence>
<feature type="region of interest" description="Disordered" evidence="1">
    <location>
        <begin position="316"/>
        <end position="352"/>
    </location>
</feature>
<evidence type="ECO:0000256" key="1">
    <source>
        <dbReference type="SAM" id="MobiDB-lite"/>
    </source>
</evidence>
<comment type="caution">
    <text evidence="4">The sequence shown here is derived from an EMBL/GenBank/DDBJ whole genome shotgun (WGS) entry which is preliminary data.</text>
</comment>
<keyword evidence="3" id="KW-0732">Signal</keyword>
<name>A0A4Q7ZK25_9ACTN</name>
<feature type="signal peptide" evidence="3">
    <location>
        <begin position="1"/>
        <end position="32"/>
    </location>
</feature>
<keyword evidence="2" id="KW-1133">Transmembrane helix</keyword>
<feature type="region of interest" description="Disordered" evidence="1">
    <location>
        <begin position="243"/>
        <end position="282"/>
    </location>
</feature>